<dbReference type="EMBL" id="PKFO01000004">
    <property type="protein sequence ID" value="PVH20873.1"/>
    <property type="molecule type" value="Genomic_DNA"/>
</dbReference>
<organism evidence="2 3">
    <name type="scientific">Candidozyma haemuli</name>
    <dbReference type="NCBI Taxonomy" id="45357"/>
    <lineage>
        <taxon>Eukaryota</taxon>
        <taxon>Fungi</taxon>
        <taxon>Dikarya</taxon>
        <taxon>Ascomycota</taxon>
        <taxon>Saccharomycotina</taxon>
        <taxon>Pichiomycetes</taxon>
        <taxon>Metschnikowiaceae</taxon>
        <taxon>Candidozyma</taxon>
    </lineage>
</organism>
<protein>
    <submittedName>
        <fullName evidence="2">Uncharacterized protein</fullName>
    </submittedName>
</protein>
<evidence type="ECO:0000313" key="3">
    <source>
        <dbReference type="Proteomes" id="UP000244309"/>
    </source>
</evidence>
<accession>A0A2V1AUA8</accession>
<name>A0A2V1AUA8_9ASCO</name>
<evidence type="ECO:0000256" key="1">
    <source>
        <dbReference type="SAM" id="MobiDB-lite"/>
    </source>
</evidence>
<proteinExistence type="predicted"/>
<sequence>MEMFTDNSSEDGESVDISIESDCDEFTDDSELLCWGKDTDYDDTSKAKRPNTCIDDSDISSICSTFRSYRRIRKYEVNLHDFNLGKEELNVSGESNAVAFNDPETTEFSKDDAPIDLGSNSQSSPSESSPPILRDNTKGCKMSRKSPKEFFTLIGALMEDLNADSKIPPSEVKSLYHIGAHYVGAIAEDVSSLLTLAFTTCKQFTTELRRLAALATRAISLLNNEEQSVEEYGLQAFHEQVRQSYMGCEKLLRDIQLLKADVDVKRTFWHNNTSETIDLVHEVCQVDTSVERIYQHYLSGVDELDFKEPWLQFPQYRSYNNAIKFLLSEEPHCMMDGLELDMAQVSVDLRELEESVKVLMEGHEGKLY</sequence>
<dbReference type="Proteomes" id="UP000244309">
    <property type="component" value="Unassembled WGS sequence"/>
</dbReference>
<gene>
    <name evidence="2" type="ORF">CXQ85_004383</name>
</gene>
<dbReference type="AlphaFoldDB" id="A0A2V1AUA8"/>
<comment type="caution">
    <text evidence="2">The sequence shown here is derived from an EMBL/GenBank/DDBJ whole genome shotgun (WGS) entry which is preliminary data.</text>
</comment>
<dbReference type="GeneID" id="37009713"/>
<feature type="compositionally biased region" description="Low complexity" evidence="1">
    <location>
        <begin position="119"/>
        <end position="131"/>
    </location>
</feature>
<dbReference type="OrthoDB" id="10611909at2759"/>
<evidence type="ECO:0000313" key="2">
    <source>
        <dbReference type="EMBL" id="PVH20873.1"/>
    </source>
</evidence>
<dbReference type="VEuPathDB" id="FungiDB:CXQ85_004383"/>
<dbReference type="RefSeq" id="XP_025341813.1">
    <property type="nucleotide sequence ID" value="XM_025488005.1"/>
</dbReference>
<keyword evidence="3" id="KW-1185">Reference proteome</keyword>
<feature type="region of interest" description="Disordered" evidence="1">
    <location>
        <begin position="104"/>
        <end position="143"/>
    </location>
</feature>
<reference evidence="2 3" key="1">
    <citation type="submission" date="2017-12" db="EMBL/GenBank/DDBJ databases">
        <title>Genome Sequence of a Multidrug-Resistant Candida haemulonii Isolate from a Patient with Chronic Leg Ulcers in Israel.</title>
        <authorList>
            <person name="Chow N.A."/>
            <person name="Gade L."/>
            <person name="Batra D."/>
            <person name="Rowe L.A."/>
            <person name="Ben-Ami R."/>
            <person name="Loparev V.N."/>
            <person name="Litvintseva A.P."/>
        </authorList>
    </citation>
    <scope>NUCLEOTIDE SEQUENCE [LARGE SCALE GENOMIC DNA]</scope>
    <source>
        <strain evidence="2 3">B11899</strain>
    </source>
</reference>